<accession>A0AA38H034</accession>
<comment type="caution">
    <text evidence="2">The sequence shown here is derived from an EMBL/GenBank/DDBJ whole genome shotgun (WGS) entry which is preliminary data.</text>
</comment>
<proteinExistence type="predicted"/>
<dbReference type="Proteomes" id="UP000824469">
    <property type="component" value="Unassembled WGS sequence"/>
</dbReference>
<feature type="region of interest" description="Disordered" evidence="1">
    <location>
        <begin position="1"/>
        <end position="52"/>
    </location>
</feature>
<evidence type="ECO:0000256" key="1">
    <source>
        <dbReference type="SAM" id="MobiDB-lite"/>
    </source>
</evidence>
<evidence type="ECO:0000313" key="3">
    <source>
        <dbReference type="Proteomes" id="UP000824469"/>
    </source>
</evidence>
<dbReference type="EMBL" id="JAHRHJ020000001">
    <property type="protein sequence ID" value="KAH9331901.1"/>
    <property type="molecule type" value="Genomic_DNA"/>
</dbReference>
<gene>
    <name evidence="2" type="ORF">KI387_004009</name>
</gene>
<feature type="non-terminal residue" evidence="2">
    <location>
        <position position="52"/>
    </location>
</feature>
<evidence type="ECO:0000313" key="2">
    <source>
        <dbReference type="EMBL" id="KAH9331901.1"/>
    </source>
</evidence>
<organism evidence="2 3">
    <name type="scientific">Taxus chinensis</name>
    <name type="common">Chinese yew</name>
    <name type="synonym">Taxus wallichiana var. chinensis</name>
    <dbReference type="NCBI Taxonomy" id="29808"/>
    <lineage>
        <taxon>Eukaryota</taxon>
        <taxon>Viridiplantae</taxon>
        <taxon>Streptophyta</taxon>
        <taxon>Embryophyta</taxon>
        <taxon>Tracheophyta</taxon>
        <taxon>Spermatophyta</taxon>
        <taxon>Pinopsida</taxon>
        <taxon>Pinidae</taxon>
        <taxon>Conifers II</taxon>
        <taxon>Cupressales</taxon>
        <taxon>Taxaceae</taxon>
        <taxon>Taxus</taxon>
    </lineage>
</organism>
<dbReference type="AlphaFoldDB" id="A0AA38H034"/>
<reference evidence="2 3" key="1">
    <citation type="journal article" date="2021" name="Nat. Plants">
        <title>The Taxus genome provides insights into paclitaxel biosynthesis.</title>
        <authorList>
            <person name="Xiong X."/>
            <person name="Gou J."/>
            <person name="Liao Q."/>
            <person name="Li Y."/>
            <person name="Zhou Q."/>
            <person name="Bi G."/>
            <person name="Li C."/>
            <person name="Du R."/>
            <person name="Wang X."/>
            <person name="Sun T."/>
            <person name="Guo L."/>
            <person name="Liang H."/>
            <person name="Lu P."/>
            <person name="Wu Y."/>
            <person name="Zhang Z."/>
            <person name="Ro D.K."/>
            <person name="Shang Y."/>
            <person name="Huang S."/>
            <person name="Yan J."/>
        </authorList>
    </citation>
    <scope>NUCLEOTIDE SEQUENCE [LARGE SCALE GENOMIC DNA]</scope>
    <source>
        <strain evidence="2">Ta-2019</strain>
    </source>
</reference>
<name>A0AA38H034_TAXCH</name>
<sequence length="52" mass="5502">MDPNPAGLAEISTRSTKQLGRLGQKDTKGAKKSGRAENQSEAATCLREKGSK</sequence>
<keyword evidence="3" id="KW-1185">Reference proteome</keyword>
<protein>
    <submittedName>
        <fullName evidence="2">Uncharacterized protein</fullName>
    </submittedName>
</protein>